<gene>
    <name evidence="5" type="ORF">HDID_LOCUS1780</name>
</gene>
<dbReference type="PANTHER" id="PTHR10398">
    <property type="entry name" value="AFADIN"/>
    <property type="match status" value="1"/>
</dbReference>
<dbReference type="SUPFAM" id="SSF50156">
    <property type="entry name" value="PDZ domain-like"/>
    <property type="match status" value="1"/>
</dbReference>
<feature type="compositionally biased region" description="Pro residues" evidence="1">
    <location>
        <begin position="1347"/>
        <end position="1361"/>
    </location>
</feature>
<feature type="compositionally biased region" description="Polar residues" evidence="1">
    <location>
        <begin position="129"/>
        <end position="141"/>
    </location>
</feature>
<feature type="compositionally biased region" description="Polar residues" evidence="1">
    <location>
        <begin position="1255"/>
        <end position="1264"/>
    </location>
</feature>
<feature type="compositionally biased region" description="Polar residues" evidence="1">
    <location>
        <begin position="644"/>
        <end position="660"/>
    </location>
</feature>
<dbReference type="STRING" id="6216.A0A158QCP9"/>
<dbReference type="PROSITE" id="PS51126">
    <property type="entry name" value="DILUTE"/>
    <property type="match status" value="1"/>
</dbReference>
<dbReference type="Gene3D" id="3.10.20.90">
    <property type="entry name" value="Phosphatidylinositol 3-kinase Catalytic Subunit, Chain A, domain 1"/>
    <property type="match status" value="2"/>
</dbReference>
<feature type="compositionally biased region" description="Low complexity" evidence="1">
    <location>
        <begin position="710"/>
        <end position="719"/>
    </location>
</feature>
<dbReference type="GO" id="GO:0007165">
    <property type="term" value="P:signal transduction"/>
    <property type="evidence" value="ECO:0007669"/>
    <property type="project" value="InterPro"/>
</dbReference>
<dbReference type="OrthoDB" id="6260541at2759"/>
<evidence type="ECO:0000256" key="1">
    <source>
        <dbReference type="SAM" id="MobiDB-lite"/>
    </source>
</evidence>
<dbReference type="Gene3D" id="2.30.42.10">
    <property type="match status" value="1"/>
</dbReference>
<dbReference type="PANTHER" id="PTHR10398:SF2">
    <property type="entry name" value="AFADIN"/>
    <property type="match status" value="1"/>
</dbReference>
<dbReference type="WBParaSite" id="HDID_0000177901-mRNA-1">
    <property type="protein sequence ID" value="HDID_0000177901-mRNA-1"/>
    <property type="gene ID" value="HDID_0000177901"/>
</dbReference>
<name>A0A158QCP9_HYMDI</name>
<dbReference type="GO" id="GO:0050839">
    <property type="term" value="F:cell adhesion molecule binding"/>
    <property type="evidence" value="ECO:0007669"/>
    <property type="project" value="TreeGrafter"/>
</dbReference>
<dbReference type="SMART" id="SM00314">
    <property type="entry name" value="RA"/>
    <property type="match status" value="2"/>
</dbReference>
<dbReference type="SMART" id="SM01132">
    <property type="entry name" value="DIL"/>
    <property type="match status" value="1"/>
</dbReference>
<dbReference type="Proteomes" id="UP000274504">
    <property type="component" value="Unassembled WGS sequence"/>
</dbReference>
<dbReference type="PROSITE" id="PS50200">
    <property type="entry name" value="RA"/>
    <property type="match status" value="2"/>
</dbReference>
<dbReference type="InterPro" id="IPR028842">
    <property type="entry name" value="Afadin"/>
</dbReference>
<feature type="compositionally biased region" description="Basic and acidic residues" evidence="1">
    <location>
        <begin position="629"/>
        <end position="643"/>
    </location>
</feature>
<accession>A0A158QCP9</accession>
<feature type="region of interest" description="Disordered" evidence="1">
    <location>
        <begin position="129"/>
        <end position="154"/>
    </location>
</feature>
<dbReference type="InterPro" id="IPR036034">
    <property type="entry name" value="PDZ_sf"/>
</dbReference>
<feature type="region of interest" description="Disordered" evidence="1">
    <location>
        <begin position="629"/>
        <end position="679"/>
    </location>
</feature>
<dbReference type="EMBL" id="UYSG01000366">
    <property type="protein sequence ID" value="VDL19241.1"/>
    <property type="molecule type" value="Genomic_DNA"/>
</dbReference>
<evidence type="ECO:0000313" key="7">
    <source>
        <dbReference type="WBParaSite" id="HDID_0000177901-mRNA-1"/>
    </source>
</evidence>
<dbReference type="GO" id="GO:0032880">
    <property type="term" value="P:regulation of protein localization"/>
    <property type="evidence" value="ECO:0007669"/>
    <property type="project" value="TreeGrafter"/>
</dbReference>
<dbReference type="InterPro" id="IPR000159">
    <property type="entry name" value="RA_dom"/>
</dbReference>
<feature type="domain" description="PDZ" evidence="2">
    <location>
        <begin position="1401"/>
        <end position="1500"/>
    </location>
</feature>
<feature type="compositionally biased region" description="Polar residues" evidence="1">
    <location>
        <begin position="581"/>
        <end position="599"/>
    </location>
</feature>
<dbReference type="PROSITE" id="PS50106">
    <property type="entry name" value="PDZ"/>
    <property type="match status" value="1"/>
</dbReference>
<feature type="region of interest" description="Disordered" evidence="1">
    <location>
        <begin position="361"/>
        <end position="402"/>
    </location>
</feature>
<dbReference type="Pfam" id="PF00788">
    <property type="entry name" value="RA"/>
    <property type="match status" value="2"/>
</dbReference>
<reference evidence="7" key="1">
    <citation type="submission" date="2016-04" db="UniProtKB">
        <authorList>
            <consortium name="WormBaseParasite"/>
        </authorList>
    </citation>
    <scope>IDENTIFICATION</scope>
</reference>
<dbReference type="InterPro" id="IPR002710">
    <property type="entry name" value="Dilute_dom"/>
</dbReference>
<feature type="compositionally biased region" description="Pro residues" evidence="1">
    <location>
        <begin position="548"/>
        <end position="558"/>
    </location>
</feature>
<feature type="domain" description="Dilute" evidence="4">
    <location>
        <begin position="928"/>
        <end position="1181"/>
    </location>
</feature>
<feature type="region of interest" description="Disordered" evidence="1">
    <location>
        <begin position="176"/>
        <end position="196"/>
    </location>
</feature>
<feature type="region of interest" description="Disordered" evidence="1">
    <location>
        <begin position="698"/>
        <end position="719"/>
    </location>
</feature>
<sequence>MEGVRRDLLKLIDDWNASRLDLFHLSKPNEYLEFVGVMRFFFQDNEMKFQTKCLRVSSTMKTSEIIPLLLEKFYLISVHLDPQKCGLYEHFTNSERKLDADEYPLLVQLNWTKLGQEGKFILKVTSDNQASSKADSPQSNHKSNELIKKNGTKPVKKASKSILGLENLLCSRGPVYDKNEGPSSGCGPRIRKHDDDEDALDFPDPDLNFDSRCDSPPNSTFTRMISDPEALMQKTRQEVLGSKLSQFAGNGYDDMGGTLKIYGELIDPSVPYKTLLLSTRDTVTQVIRQALDKYGLQFADPSAYCLVMRTRYANEIPGMEAHEEMLQDDFCPLKLLLSPDLSPEGIVTTFELRPRLTRIEKQRNGKSNGETVTSSQLIRLPYHQNNRRRPTPQLKPPTTTNGNHNSIACLVEVVPEGKNNRKPTIYSLPLHLGKVCVGTSQNPSSKFPLLVTLPGNSYQDVIPFHIVIWQPSSKETSSSRGWLVCAPVAQESLAPVLVNGRRLVSPTVNSHDSERKHRISTSNAHWLAPGDIIQLGSSGRCRFCIWPGPNPPPPPKPPSLVSSVASPTGFKPNGSDKLSVATPNCSPHHSQYSLRKAQTPQQPHRQLHHSHHQSQARIYQHYHEHNYSNGHRPDSMESARSDFSDSTNTAITTESCSVPSTLEADSVDSRQRSHFVPPSPSLREHVIVASTKYTDSRTLVARNRSRDDSSSSTSQTLSTSGIGTLSLEFFTKVPPKSKEESAYDSPILEIDSFSSESQMNVIQTHISAAKYTDSRSGTTLSVRKNSSSSSSAPPLLDRLPCQLAYAPSSLDALLDWLLLDPFRCRRSDENVERDQEAPVCPLGSAFSVYLMLRAICRQCDRWEALENKKMTPATAAELKSKQRIRRQRELLSLFTAVTDRLVSVECHLGEGKDDLTPRAELEDKARRGAAVLSNISQLLYFISKDVDLQRIFQSAEYSTEGGEGCSSAWMDLVDRLAELVESVFNSLLSTLTSLISSKKCLPALVASWDLRASTCRENETEGVEEEEIEITDDTSISDLSDPVLEELTKILGILHANLVNPAFLVQLFARILHYISARLFNGLVEEPVRVSPQWGRLLSEWIHKKLVGWAEPQGLRVAVECYLTRLSQAATLMQANMKTVEGLYNTAVDLDRLNSVQVRFILRAYRPSYARALRYLKDVSEITTGSSSEYISVQWIDFIISGVTQVSDRLLSEESEQSDWKPQLLELLDLRLPLLLPDDCYPSATRIRNPHLEPNTESSQQPQTDPDRSSLKSQSGAVEINDLSNYLRPALLSGWCRLSFRQNPNQRSEPWLSWDIYLANENASSPNEKVQNLSVDVDPPSRDSPGPKTPPTCEPPLPPVAKPAEIINTDSPSHESTSELGSANLSDSVKVDENRSIRIFSVAVPKIGNNLGLSIIAARSEDGSDLGIYVKSVAQGGGASQARWLSHESSTEQPPQPVIAPGDRILAVDGKETRGLSQDAAARLVSLAGSEVRLTLARNLGLGCVAAAVPAKDLRKRNGQSLTKSFSVGQHRAKLIFSRGLLSCPGFEDMSEQSIMYVRVRPRAVNRGQSVR</sequence>
<dbReference type="InterPro" id="IPR029071">
    <property type="entry name" value="Ubiquitin-like_domsf"/>
</dbReference>
<evidence type="ECO:0000313" key="5">
    <source>
        <dbReference type="EMBL" id="VDL19241.1"/>
    </source>
</evidence>
<dbReference type="Pfam" id="PF01843">
    <property type="entry name" value="DIL"/>
    <property type="match status" value="1"/>
</dbReference>
<proteinExistence type="predicted"/>
<organism evidence="7">
    <name type="scientific">Hymenolepis diminuta</name>
    <name type="common">Rat tapeworm</name>
    <dbReference type="NCBI Taxonomy" id="6216"/>
    <lineage>
        <taxon>Eukaryota</taxon>
        <taxon>Metazoa</taxon>
        <taxon>Spiralia</taxon>
        <taxon>Lophotrochozoa</taxon>
        <taxon>Platyhelminthes</taxon>
        <taxon>Cestoda</taxon>
        <taxon>Eucestoda</taxon>
        <taxon>Cyclophyllidea</taxon>
        <taxon>Hymenolepididae</taxon>
        <taxon>Hymenolepis</taxon>
    </lineage>
</organism>
<feature type="region of interest" description="Disordered" evidence="1">
    <location>
        <begin position="1245"/>
        <end position="1275"/>
    </location>
</feature>
<feature type="compositionally biased region" description="Polar residues" evidence="1">
    <location>
        <begin position="365"/>
        <end position="377"/>
    </location>
</feature>
<evidence type="ECO:0000259" key="4">
    <source>
        <dbReference type="PROSITE" id="PS51126"/>
    </source>
</evidence>
<reference evidence="5 6" key="2">
    <citation type="submission" date="2018-11" db="EMBL/GenBank/DDBJ databases">
        <authorList>
            <consortium name="Pathogen Informatics"/>
        </authorList>
    </citation>
    <scope>NUCLEOTIDE SEQUENCE [LARGE SCALE GENOMIC DNA]</scope>
</reference>
<dbReference type="InterPro" id="IPR001478">
    <property type="entry name" value="PDZ"/>
</dbReference>
<dbReference type="SMART" id="SM00228">
    <property type="entry name" value="PDZ"/>
    <property type="match status" value="1"/>
</dbReference>
<feature type="domain" description="Ras-associating" evidence="3">
    <location>
        <begin position="34"/>
        <end position="127"/>
    </location>
</feature>
<protein>
    <submittedName>
        <fullName evidence="7">Afadin</fullName>
    </submittedName>
</protein>
<evidence type="ECO:0000313" key="6">
    <source>
        <dbReference type="Proteomes" id="UP000274504"/>
    </source>
</evidence>
<evidence type="ECO:0000259" key="2">
    <source>
        <dbReference type="PROSITE" id="PS50106"/>
    </source>
</evidence>
<feature type="compositionally biased region" description="Polar residues" evidence="1">
    <location>
        <begin position="1325"/>
        <end position="1334"/>
    </location>
</feature>
<feature type="region of interest" description="Disordered" evidence="1">
    <location>
        <begin position="548"/>
        <end position="613"/>
    </location>
</feature>
<feature type="region of interest" description="Disordered" evidence="1">
    <location>
        <begin position="1325"/>
        <end position="1386"/>
    </location>
</feature>
<evidence type="ECO:0000259" key="3">
    <source>
        <dbReference type="PROSITE" id="PS50200"/>
    </source>
</evidence>
<dbReference type="SUPFAM" id="SSF54236">
    <property type="entry name" value="Ubiquitin-like"/>
    <property type="match status" value="2"/>
</dbReference>
<feature type="domain" description="Ras-associating" evidence="3">
    <location>
        <begin position="256"/>
        <end position="357"/>
    </location>
</feature>
<dbReference type="GO" id="GO:0005912">
    <property type="term" value="C:adherens junction"/>
    <property type="evidence" value="ECO:0007669"/>
    <property type="project" value="TreeGrafter"/>
</dbReference>